<dbReference type="GeneTree" id="ENSGT01120000271858"/>
<evidence type="ECO:0000256" key="1">
    <source>
        <dbReference type="ARBA" id="ARBA00008535"/>
    </source>
</evidence>
<evidence type="ECO:0000256" key="2">
    <source>
        <dbReference type="ARBA" id="ARBA00022741"/>
    </source>
</evidence>
<dbReference type="STRING" id="41447.ENSSDUP00000027565"/>
<dbReference type="InterPro" id="IPR006703">
    <property type="entry name" value="G_AIG1"/>
</dbReference>
<evidence type="ECO:0000313" key="6">
    <source>
        <dbReference type="Ensembl" id="ENSSDUP00000027565.1"/>
    </source>
</evidence>
<keyword evidence="4" id="KW-0472">Membrane</keyword>
<sequence>MPHPGLQDSEDGKLIIFIIYKNYLLFWIMLFGKSGAGKSLSGNTILCRQAFESGMKLTRVTQHCEKKVVIVENVPVTVIDTPGIFAKDGDQKTFIREILQSVKLQEPGPHAFVYEDQHTYNLMETMFGPRVWDYAIVLFAHGDCLQGKTINDIITESNDNLRDFICKCNGGFHVFNSKNPAHLDQVTSFLAKIQTLVALNGGKHYHKGLYPAQEREIRERQESILKERDEENHQPGGRSTKCRTWFISALFLKYNSWNRKTFLAVENMSNTLIGLWKYRLPRHPLKICL</sequence>
<evidence type="ECO:0000259" key="5">
    <source>
        <dbReference type="PROSITE" id="PS51720"/>
    </source>
</evidence>
<reference evidence="6" key="1">
    <citation type="submission" date="2025-08" db="UniProtKB">
        <authorList>
            <consortium name="Ensembl"/>
        </authorList>
    </citation>
    <scope>IDENTIFICATION</scope>
</reference>
<organism evidence="6 7">
    <name type="scientific">Seriola dumerili</name>
    <name type="common">Greater amberjack</name>
    <name type="synonym">Caranx dumerili</name>
    <dbReference type="NCBI Taxonomy" id="41447"/>
    <lineage>
        <taxon>Eukaryota</taxon>
        <taxon>Metazoa</taxon>
        <taxon>Chordata</taxon>
        <taxon>Craniata</taxon>
        <taxon>Vertebrata</taxon>
        <taxon>Euteleostomi</taxon>
        <taxon>Actinopterygii</taxon>
        <taxon>Neopterygii</taxon>
        <taxon>Teleostei</taxon>
        <taxon>Neoteleostei</taxon>
        <taxon>Acanthomorphata</taxon>
        <taxon>Carangaria</taxon>
        <taxon>Carangiformes</taxon>
        <taxon>Carangidae</taxon>
        <taxon>Seriola</taxon>
    </lineage>
</organism>
<dbReference type="PANTHER" id="PTHR10903">
    <property type="entry name" value="GTPASE, IMAP FAMILY MEMBER-RELATED"/>
    <property type="match status" value="1"/>
</dbReference>
<dbReference type="Gene3D" id="3.40.50.300">
    <property type="entry name" value="P-loop containing nucleotide triphosphate hydrolases"/>
    <property type="match status" value="1"/>
</dbReference>
<proteinExistence type="inferred from homology"/>
<keyword evidence="4" id="KW-0812">Transmembrane</keyword>
<keyword evidence="3" id="KW-0342">GTP-binding</keyword>
<feature type="transmembrane region" description="Helical" evidence="4">
    <location>
        <begin position="12"/>
        <end position="31"/>
    </location>
</feature>
<protein>
    <recommendedName>
        <fullName evidence="5">AIG1-type G domain-containing protein</fullName>
    </recommendedName>
</protein>
<evidence type="ECO:0000256" key="4">
    <source>
        <dbReference type="SAM" id="Phobius"/>
    </source>
</evidence>
<dbReference type="Proteomes" id="UP000261420">
    <property type="component" value="Unplaced"/>
</dbReference>
<dbReference type="FunFam" id="3.40.50.300:FF:000366">
    <property type="entry name" value="GTPase, IMAP family member 2"/>
    <property type="match status" value="1"/>
</dbReference>
<keyword evidence="2" id="KW-0547">Nucleotide-binding</keyword>
<dbReference type="PANTHER" id="PTHR10903:SF190">
    <property type="entry name" value="GTPASE IMAP FAMILY MEMBER 4-LIKE"/>
    <property type="match status" value="1"/>
</dbReference>
<evidence type="ECO:0000256" key="3">
    <source>
        <dbReference type="ARBA" id="ARBA00023134"/>
    </source>
</evidence>
<dbReference type="InterPro" id="IPR027417">
    <property type="entry name" value="P-loop_NTPase"/>
</dbReference>
<name>A0A3B4VCA3_SERDU</name>
<dbReference type="PROSITE" id="PS51720">
    <property type="entry name" value="G_AIG1"/>
    <property type="match status" value="1"/>
</dbReference>
<dbReference type="SUPFAM" id="SSF52540">
    <property type="entry name" value="P-loop containing nucleoside triphosphate hydrolases"/>
    <property type="match status" value="1"/>
</dbReference>
<keyword evidence="4" id="KW-1133">Transmembrane helix</keyword>
<dbReference type="InterPro" id="IPR045058">
    <property type="entry name" value="GIMA/IAN/Toc"/>
</dbReference>
<feature type="domain" description="AIG1-type G" evidence="5">
    <location>
        <begin position="23"/>
        <end position="214"/>
    </location>
</feature>
<keyword evidence="7" id="KW-1185">Reference proteome</keyword>
<dbReference type="GO" id="GO:0005525">
    <property type="term" value="F:GTP binding"/>
    <property type="evidence" value="ECO:0007669"/>
    <property type="project" value="UniProtKB-KW"/>
</dbReference>
<dbReference type="Pfam" id="PF04548">
    <property type="entry name" value="AIG1"/>
    <property type="match status" value="1"/>
</dbReference>
<accession>A0A3B4VCA3</accession>
<dbReference type="AlphaFoldDB" id="A0A3B4VCA3"/>
<comment type="similarity">
    <text evidence="1">Belongs to the TRAFAC class TrmE-Era-EngA-EngB-Septin-like GTPase superfamily. AIG1/Toc34/Toc159-like paraseptin GTPase family. IAN subfamily.</text>
</comment>
<reference evidence="6" key="2">
    <citation type="submission" date="2025-09" db="UniProtKB">
        <authorList>
            <consortium name="Ensembl"/>
        </authorList>
    </citation>
    <scope>IDENTIFICATION</scope>
</reference>
<evidence type="ECO:0000313" key="7">
    <source>
        <dbReference type="Proteomes" id="UP000261420"/>
    </source>
</evidence>
<dbReference type="Ensembl" id="ENSSDUT00000028049.1">
    <property type="protein sequence ID" value="ENSSDUP00000027565.1"/>
    <property type="gene ID" value="ENSSDUG00000019892.1"/>
</dbReference>